<dbReference type="PANTHER" id="PTHR11022">
    <property type="entry name" value="PEPTIDOGLYCAN RECOGNITION PROTEIN"/>
    <property type="match status" value="1"/>
</dbReference>
<dbReference type="AlphaFoldDB" id="A0A081NDB3"/>
<comment type="caution">
    <text evidence="3">The sequence shown here is derived from an EMBL/GenBank/DDBJ whole genome shotgun (WGS) entry which is preliminary data.</text>
</comment>
<evidence type="ECO:0000256" key="1">
    <source>
        <dbReference type="ARBA" id="ARBA00007553"/>
    </source>
</evidence>
<reference evidence="3 4" key="1">
    <citation type="submission" date="2014-06" db="EMBL/GenBank/DDBJ databases">
        <title>Whole Genome Sequences of Three Symbiotic Endozoicomonas Bacteria.</title>
        <authorList>
            <person name="Neave M.J."/>
            <person name="Apprill A."/>
            <person name="Voolstra C.R."/>
        </authorList>
    </citation>
    <scope>NUCLEOTIDE SEQUENCE [LARGE SCALE GENOMIC DNA]</scope>
    <source>
        <strain evidence="3 4">DSM 25634</strain>
    </source>
</reference>
<gene>
    <name evidence="3" type="ORF">GZ78_21475</name>
</gene>
<keyword evidence="4" id="KW-1185">Reference proteome</keyword>
<dbReference type="InterPro" id="IPR036505">
    <property type="entry name" value="Amidase/PGRP_sf"/>
</dbReference>
<evidence type="ECO:0000313" key="4">
    <source>
        <dbReference type="Proteomes" id="UP000028073"/>
    </source>
</evidence>
<comment type="similarity">
    <text evidence="1">Belongs to the N-acetylmuramoyl-L-alanine amidase 2 family.</text>
</comment>
<name>A0A081NDB3_9GAMM</name>
<dbReference type="Gene3D" id="3.40.80.10">
    <property type="entry name" value="Peptidoglycan recognition protein-like"/>
    <property type="match status" value="1"/>
</dbReference>
<dbReference type="SUPFAM" id="SSF55846">
    <property type="entry name" value="N-acetylmuramoyl-L-alanine amidase-like"/>
    <property type="match status" value="1"/>
</dbReference>
<dbReference type="OrthoDB" id="8754850at2"/>
<dbReference type="Proteomes" id="UP000028073">
    <property type="component" value="Unassembled WGS sequence"/>
</dbReference>
<evidence type="ECO:0000313" key="3">
    <source>
        <dbReference type="EMBL" id="KEQ16436.1"/>
    </source>
</evidence>
<dbReference type="InterPro" id="IPR006619">
    <property type="entry name" value="PGRP_domain_met/bac"/>
</dbReference>
<dbReference type="STRING" id="1137799.GZ78_21475"/>
<proteinExistence type="inferred from homology"/>
<dbReference type="GO" id="GO:0008270">
    <property type="term" value="F:zinc ion binding"/>
    <property type="evidence" value="ECO:0007669"/>
    <property type="project" value="InterPro"/>
</dbReference>
<dbReference type="InterPro" id="IPR002502">
    <property type="entry name" value="Amidase_domain"/>
</dbReference>
<protein>
    <recommendedName>
        <fullName evidence="2">Peptidoglycan recognition protein family domain-containing protein</fullName>
    </recommendedName>
</protein>
<dbReference type="EMBL" id="JOKH01000005">
    <property type="protein sequence ID" value="KEQ16436.1"/>
    <property type="molecule type" value="Genomic_DNA"/>
</dbReference>
<dbReference type="CDD" id="cd06583">
    <property type="entry name" value="PGRP"/>
    <property type="match status" value="1"/>
</dbReference>
<organism evidence="3 4">
    <name type="scientific">Endozoicomonas numazuensis</name>
    <dbReference type="NCBI Taxonomy" id="1137799"/>
    <lineage>
        <taxon>Bacteria</taxon>
        <taxon>Pseudomonadati</taxon>
        <taxon>Pseudomonadota</taxon>
        <taxon>Gammaproteobacteria</taxon>
        <taxon>Oceanospirillales</taxon>
        <taxon>Endozoicomonadaceae</taxon>
        <taxon>Endozoicomonas</taxon>
    </lineage>
</organism>
<dbReference type="Pfam" id="PF01510">
    <property type="entry name" value="Amidase_2"/>
    <property type="match status" value="1"/>
</dbReference>
<dbReference type="InterPro" id="IPR015510">
    <property type="entry name" value="PGRP"/>
</dbReference>
<dbReference type="GO" id="GO:0009253">
    <property type="term" value="P:peptidoglycan catabolic process"/>
    <property type="evidence" value="ECO:0007669"/>
    <property type="project" value="InterPro"/>
</dbReference>
<feature type="domain" description="Peptidoglycan recognition protein family" evidence="2">
    <location>
        <begin position="2"/>
        <end position="121"/>
    </location>
</feature>
<dbReference type="eggNOG" id="COG3023">
    <property type="taxonomic scope" value="Bacteria"/>
</dbReference>
<dbReference type="SMART" id="SM00701">
    <property type="entry name" value="PGRP"/>
    <property type="match status" value="1"/>
</dbReference>
<dbReference type="RefSeq" id="WP_034839969.1">
    <property type="nucleotide sequence ID" value="NZ_JOKH01000005.1"/>
</dbReference>
<dbReference type="PANTHER" id="PTHR11022:SF41">
    <property type="entry name" value="PEPTIDOGLYCAN-RECOGNITION PROTEIN LC-RELATED"/>
    <property type="match status" value="1"/>
</dbReference>
<evidence type="ECO:0000259" key="2">
    <source>
        <dbReference type="SMART" id="SM00701"/>
    </source>
</evidence>
<dbReference type="GO" id="GO:0008745">
    <property type="term" value="F:N-acetylmuramoyl-L-alanine amidase activity"/>
    <property type="evidence" value="ECO:0007669"/>
    <property type="project" value="InterPro"/>
</dbReference>
<sequence length="147" mass="17071">MGKRKETNYIVVHCSDTRANQHVTFNDIKRWHTMERAFLDIGYHWVIERDGSVKQGRPMDDWGAHAKSHNHESVGICLVGGLDKNNQPEDNFTPDQKRILKFLVAGHQTLYPNAVMHSHHHFSKVKTCPNFDVHHWLRQEGLLGGKW</sequence>
<accession>A0A081NDB3</accession>